<dbReference type="InterPro" id="IPR015424">
    <property type="entry name" value="PyrdxlP-dep_Trfase"/>
</dbReference>
<organism evidence="7 8">
    <name type="scientific">Streptomyces formicae</name>
    <dbReference type="NCBI Taxonomy" id="1616117"/>
    <lineage>
        <taxon>Bacteria</taxon>
        <taxon>Bacillati</taxon>
        <taxon>Actinomycetota</taxon>
        <taxon>Actinomycetes</taxon>
        <taxon>Kitasatosporales</taxon>
        <taxon>Streptomycetaceae</taxon>
        <taxon>Streptomyces</taxon>
    </lineage>
</organism>
<evidence type="ECO:0000259" key="6">
    <source>
        <dbReference type="PROSITE" id="PS50949"/>
    </source>
</evidence>
<keyword evidence="2" id="KW-0663">Pyridoxal phosphate</keyword>
<keyword evidence="7" id="KW-0032">Aminotransferase</keyword>
<feature type="domain" description="HTH gntR-type" evidence="6">
    <location>
        <begin position="15"/>
        <end position="83"/>
    </location>
</feature>
<dbReference type="InterPro" id="IPR004839">
    <property type="entry name" value="Aminotransferase_I/II_large"/>
</dbReference>
<evidence type="ECO:0000256" key="4">
    <source>
        <dbReference type="ARBA" id="ARBA00023125"/>
    </source>
</evidence>
<evidence type="ECO:0000256" key="3">
    <source>
        <dbReference type="ARBA" id="ARBA00023015"/>
    </source>
</evidence>
<keyword evidence="4" id="KW-0238">DNA-binding</keyword>
<keyword evidence="5" id="KW-0804">Transcription</keyword>
<evidence type="ECO:0000256" key="5">
    <source>
        <dbReference type="ARBA" id="ARBA00023163"/>
    </source>
</evidence>
<name>A0A291Q2I7_9ACTN</name>
<dbReference type="InterPro" id="IPR051446">
    <property type="entry name" value="HTH_trans_reg/aminotransferase"/>
</dbReference>
<sequence length="476" mass="52331">MSWRTSFDISRNSGESLTTQIQRVLKREITEGVLHPGTSLPPSRRLADDLDVSRSVVVEAYGQLIAEGYLEAVQGSGTRVARHLSTTPETVVPTLLNEGRVPSVRWDLRTGRANLSHFPYREWLAGYQRVLQTARQSDLDYPPLSGTPALREELARHLGRVRGVRTTPGQVMVVSGFAHGLGLLCAALPELRIDVLAMEEPGLLRQREFVREAGLRTRAVPVDDEGIDVEALARSGARAVLVTPFHQFPTGVTMSDERRAALARWARDVDGYVIEDDYDGDFWFDRRARPLALQRHAPERVVYAGTTSKSLVPGLRLGWLAVPGDLLSPLERARSRRDLGSDSLTQLAFAELLGSGSYDRHMRRLRARYRLRRETLADAVQHSLPQARISGAAAGLHAYLRLPHGTDEAELVAAALDRSVLVRSGREFSSRPTGARPALVVGYTSLPRSGLAEALRQLGAAYTDVSGRAPTAARIA</sequence>
<dbReference type="InterPro" id="IPR036390">
    <property type="entry name" value="WH_DNA-bd_sf"/>
</dbReference>
<evidence type="ECO:0000256" key="2">
    <source>
        <dbReference type="ARBA" id="ARBA00022898"/>
    </source>
</evidence>
<dbReference type="Gene3D" id="1.10.10.10">
    <property type="entry name" value="Winged helix-like DNA-binding domain superfamily/Winged helix DNA-binding domain"/>
    <property type="match status" value="1"/>
</dbReference>
<dbReference type="SMART" id="SM00345">
    <property type="entry name" value="HTH_GNTR"/>
    <property type="match status" value="1"/>
</dbReference>
<evidence type="ECO:0000313" key="7">
    <source>
        <dbReference type="EMBL" id="ATL25684.1"/>
    </source>
</evidence>
<keyword evidence="8" id="KW-1185">Reference proteome</keyword>
<dbReference type="InterPro" id="IPR015421">
    <property type="entry name" value="PyrdxlP-dep_Trfase_major"/>
</dbReference>
<dbReference type="GO" id="GO:0003677">
    <property type="term" value="F:DNA binding"/>
    <property type="evidence" value="ECO:0007669"/>
    <property type="project" value="UniProtKB-KW"/>
</dbReference>
<dbReference type="InterPro" id="IPR036388">
    <property type="entry name" value="WH-like_DNA-bd_sf"/>
</dbReference>
<dbReference type="SUPFAM" id="SSF46785">
    <property type="entry name" value="Winged helix' DNA-binding domain"/>
    <property type="match status" value="1"/>
</dbReference>
<dbReference type="EC" id="2.6.1.1" evidence="7"/>
<reference evidence="7 8" key="1">
    <citation type="submission" date="2017-08" db="EMBL/GenBank/DDBJ databases">
        <title>Complete Genome Sequence of Streptomyces formicae KY5, the formicamycin producer.</title>
        <authorList>
            <person name="Holmes N.A."/>
            <person name="Devine R."/>
            <person name="Qin Z."/>
            <person name="Seipke R.F."/>
            <person name="Wilkinson B."/>
            <person name="Hutchings M.I."/>
        </authorList>
    </citation>
    <scope>NUCLEOTIDE SEQUENCE [LARGE SCALE GENOMIC DNA]</scope>
    <source>
        <strain evidence="7 8">KY5</strain>
    </source>
</reference>
<dbReference type="CDD" id="cd00609">
    <property type="entry name" value="AAT_like"/>
    <property type="match status" value="1"/>
</dbReference>
<dbReference type="Gene3D" id="3.40.640.10">
    <property type="entry name" value="Type I PLP-dependent aspartate aminotransferase-like (Major domain)"/>
    <property type="match status" value="1"/>
</dbReference>
<proteinExistence type="inferred from homology"/>
<dbReference type="Pfam" id="PF00392">
    <property type="entry name" value="GntR"/>
    <property type="match status" value="1"/>
</dbReference>
<dbReference type="Pfam" id="PF00155">
    <property type="entry name" value="Aminotran_1_2"/>
    <property type="match status" value="1"/>
</dbReference>
<keyword evidence="7" id="KW-0808">Transferase</keyword>
<dbReference type="KEGG" id="sfk:KY5_0666"/>
<dbReference type="SUPFAM" id="SSF53383">
    <property type="entry name" value="PLP-dependent transferases"/>
    <property type="match status" value="1"/>
</dbReference>
<dbReference type="PANTHER" id="PTHR46577">
    <property type="entry name" value="HTH-TYPE TRANSCRIPTIONAL REGULATORY PROTEIN GABR"/>
    <property type="match status" value="1"/>
</dbReference>
<dbReference type="InterPro" id="IPR000524">
    <property type="entry name" value="Tscrpt_reg_HTH_GntR"/>
</dbReference>
<dbReference type="PROSITE" id="PS50949">
    <property type="entry name" value="HTH_GNTR"/>
    <property type="match status" value="1"/>
</dbReference>
<dbReference type="GO" id="GO:0003700">
    <property type="term" value="F:DNA-binding transcription factor activity"/>
    <property type="evidence" value="ECO:0007669"/>
    <property type="project" value="InterPro"/>
</dbReference>
<dbReference type="Proteomes" id="UP000221011">
    <property type="component" value="Chromosome"/>
</dbReference>
<dbReference type="GO" id="GO:0030170">
    <property type="term" value="F:pyridoxal phosphate binding"/>
    <property type="evidence" value="ECO:0007669"/>
    <property type="project" value="InterPro"/>
</dbReference>
<protein>
    <submittedName>
        <fullName evidence="7">Transcriptional regulator, GntR family domain / Aspartate aminotransferase</fullName>
        <ecNumber evidence="7">2.6.1.1</ecNumber>
    </submittedName>
</protein>
<dbReference type="EMBL" id="CP022685">
    <property type="protein sequence ID" value="ATL25684.1"/>
    <property type="molecule type" value="Genomic_DNA"/>
</dbReference>
<dbReference type="GO" id="GO:0004069">
    <property type="term" value="F:L-aspartate:2-oxoglutarate aminotransferase activity"/>
    <property type="evidence" value="ECO:0007669"/>
    <property type="project" value="UniProtKB-EC"/>
</dbReference>
<dbReference type="RefSeq" id="WP_098240751.1">
    <property type="nucleotide sequence ID" value="NZ_CP022685.1"/>
</dbReference>
<accession>A0A291Q2I7</accession>
<dbReference type="PANTHER" id="PTHR46577:SF1">
    <property type="entry name" value="HTH-TYPE TRANSCRIPTIONAL REGULATORY PROTEIN GABR"/>
    <property type="match status" value="1"/>
</dbReference>
<comment type="similarity">
    <text evidence="1">In the C-terminal section; belongs to the class-I pyridoxal-phosphate-dependent aminotransferase family.</text>
</comment>
<evidence type="ECO:0000256" key="1">
    <source>
        <dbReference type="ARBA" id="ARBA00005384"/>
    </source>
</evidence>
<evidence type="ECO:0000313" key="8">
    <source>
        <dbReference type="Proteomes" id="UP000221011"/>
    </source>
</evidence>
<dbReference type="AlphaFoldDB" id="A0A291Q2I7"/>
<dbReference type="PRINTS" id="PR00035">
    <property type="entry name" value="HTHGNTR"/>
</dbReference>
<keyword evidence="3" id="KW-0805">Transcription regulation</keyword>
<dbReference type="CDD" id="cd07377">
    <property type="entry name" value="WHTH_GntR"/>
    <property type="match status" value="1"/>
</dbReference>
<gene>
    <name evidence="7" type="ORF">KY5_0666</name>
</gene>